<comment type="caution">
    <text evidence="9">The sequence shown here is derived from an EMBL/GenBank/DDBJ whole genome shotgun (WGS) entry which is preliminary data.</text>
</comment>
<dbReference type="GO" id="GO:0043165">
    <property type="term" value="P:Gram-negative-bacterium-type cell outer membrane assembly"/>
    <property type="evidence" value="ECO:0007669"/>
    <property type="project" value="InterPro"/>
</dbReference>
<comment type="domain">
    <text evidence="7">The PPIase activity resides only in the second parvulin domain. The N-terminal region and the C-terminal tail are necessary and sufficient for the chaperone activity of SurA. The PPIase activity is dispensable for SurA to function as a chaperone. The N-terminal region and the C-terminal tail are also required for porin recognition.</text>
</comment>
<dbReference type="EC" id="5.2.1.8" evidence="7"/>
<keyword evidence="4 7" id="KW-0697">Rotamase</keyword>
<gene>
    <name evidence="7" type="primary">surA</name>
    <name evidence="9" type="ORF">MB2181_05965</name>
</gene>
<dbReference type="InterPro" id="IPR050280">
    <property type="entry name" value="OMP_Chaperone_SurA"/>
</dbReference>
<dbReference type="OrthoDB" id="14196at2"/>
<evidence type="ECO:0000256" key="6">
    <source>
        <dbReference type="ARBA" id="ARBA00023235"/>
    </source>
</evidence>
<dbReference type="Gene3D" id="1.10.4030.10">
    <property type="entry name" value="Porin chaperone SurA, peptide-binding domain"/>
    <property type="match status" value="1"/>
</dbReference>
<evidence type="ECO:0000256" key="4">
    <source>
        <dbReference type="ARBA" id="ARBA00023110"/>
    </source>
</evidence>
<evidence type="ECO:0000313" key="10">
    <source>
        <dbReference type="Proteomes" id="UP000054262"/>
    </source>
</evidence>
<dbReference type="Pfam" id="PF09312">
    <property type="entry name" value="SurA_N"/>
    <property type="match status" value="1"/>
</dbReference>
<dbReference type="GO" id="GO:0042277">
    <property type="term" value="F:peptide binding"/>
    <property type="evidence" value="ECO:0007669"/>
    <property type="project" value="InterPro"/>
</dbReference>
<sequence>MWSVINSLIFIVLIASHACLSWGYDDYEPLDKIVAVVEKDVITKKEMEHGIESFNKGLRGSNPNNLPSEKEIREIVLDELIEKKIISQYAEQSQIIIDIQQIDNALKNIAANNNITLEQLKESAKKSGGLDDLYEEVRFQLTLRIIKERAIFSQINISDYEIKKFIEKERLRNPDQYSISHILLKKNSGDENQLTLKLEKVLIELQNRPFDEVAQELSDGPYAEKGGLMGWFELNSLPNIFVEHVKGMSVREISKPFLSDNGYHILLVNEMQSKSTKEKIYSTQYNINQILLKKNQVTAENDLISKLNNIKNQISDGLPFAEAASQYSEDLSSAKKNGELGWVDRNNLLPEFQVELDNASNNSIVGPFKTAAGWHLIELIAKRDKDITEESQSLSARLQLLNYKAEIRYKDWFHDLKQQSNIEILTDN</sequence>
<dbReference type="InterPro" id="IPR000297">
    <property type="entry name" value="PPIase_PpiC"/>
</dbReference>
<accession>A0P7U0</accession>
<dbReference type="GO" id="GO:0051082">
    <property type="term" value="F:unfolded protein binding"/>
    <property type="evidence" value="ECO:0007669"/>
    <property type="project" value="UniProtKB-UniRule"/>
</dbReference>
<evidence type="ECO:0000256" key="5">
    <source>
        <dbReference type="ARBA" id="ARBA00023186"/>
    </source>
</evidence>
<dbReference type="EMBL" id="AAUX01000001">
    <property type="protein sequence ID" value="EAV47600.1"/>
    <property type="molecule type" value="Genomic_DNA"/>
</dbReference>
<comment type="subcellular location">
    <subcellularLocation>
        <location evidence="7">Periplasm</location>
    </subcellularLocation>
    <text evidence="7">Is capable of associating with the outer membrane.</text>
</comment>
<proteinExistence type="inferred from homology"/>
<dbReference type="SUPFAM" id="SSF109998">
    <property type="entry name" value="Triger factor/SurA peptide-binding domain-like"/>
    <property type="match status" value="1"/>
</dbReference>
<comment type="function">
    <text evidence="7">Chaperone involved in the correct folding and assembly of outer membrane proteins. Recognizes specific patterns of aromatic residues and the orientation of their side chains, which are found more frequently in integral outer membrane proteins. May act in both early periplasmic and late outer membrane-associated steps of protein maturation.</text>
</comment>
<dbReference type="InterPro" id="IPR023034">
    <property type="entry name" value="PPIase_SurA"/>
</dbReference>
<organism evidence="9 10">
    <name type="scientific">Methylophilales bacterium HTCC2181</name>
    <dbReference type="NCBI Taxonomy" id="383631"/>
    <lineage>
        <taxon>Bacteria</taxon>
        <taxon>Pseudomonadati</taxon>
        <taxon>Pseudomonadota</taxon>
        <taxon>Betaproteobacteria</taxon>
        <taxon>Nitrosomonadales</taxon>
        <taxon>OM43 clade</taxon>
    </lineage>
</organism>
<dbReference type="InterPro" id="IPR046357">
    <property type="entry name" value="PPIase_dom_sf"/>
</dbReference>
<dbReference type="InterPro" id="IPR027304">
    <property type="entry name" value="Trigger_fact/SurA_dom_sf"/>
</dbReference>
<dbReference type="GO" id="GO:0050821">
    <property type="term" value="P:protein stabilization"/>
    <property type="evidence" value="ECO:0007669"/>
    <property type="project" value="InterPro"/>
</dbReference>
<comment type="catalytic activity">
    <reaction evidence="7">
        <text>[protein]-peptidylproline (omega=180) = [protein]-peptidylproline (omega=0)</text>
        <dbReference type="Rhea" id="RHEA:16237"/>
        <dbReference type="Rhea" id="RHEA-COMP:10747"/>
        <dbReference type="Rhea" id="RHEA-COMP:10748"/>
        <dbReference type="ChEBI" id="CHEBI:83833"/>
        <dbReference type="ChEBI" id="CHEBI:83834"/>
        <dbReference type="EC" id="5.2.1.8"/>
    </reaction>
</comment>
<reference evidence="9 10" key="1">
    <citation type="submission" date="2006-11" db="EMBL/GenBank/DDBJ databases">
        <authorList>
            <person name="Giovannoni S."/>
            <person name="Vergin K."/>
            <person name="Ferriera S."/>
            <person name="Johnson J."/>
            <person name="Kravitz S."/>
            <person name="Beeson K."/>
            <person name="Sutton G."/>
            <person name="Rogers Y.-H."/>
            <person name="Friedman R."/>
            <person name="Frazier M."/>
            <person name="Venter J.C."/>
        </authorList>
    </citation>
    <scope>NUCLEOTIDE SEQUENCE [LARGE SCALE GENOMIC DNA]</scope>
    <source>
        <strain evidence="9 10">HTCC2181</strain>
    </source>
</reference>
<keyword evidence="10" id="KW-1185">Reference proteome</keyword>
<name>A0P7U0_9PROT</name>
<dbReference type="SUPFAM" id="SSF54534">
    <property type="entry name" value="FKBP-like"/>
    <property type="match status" value="2"/>
</dbReference>
<evidence type="ECO:0000256" key="3">
    <source>
        <dbReference type="ARBA" id="ARBA00022764"/>
    </source>
</evidence>
<keyword evidence="5 7" id="KW-0143">Chaperone</keyword>
<evidence type="ECO:0000256" key="2">
    <source>
        <dbReference type="ARBA" id="ARBA00022737"/>
    </source>
</evidence>
<dbReference type="PROSITE" id="PS50198">
    <property type="entry name" value="PPIC_PPIASE_2"/>
    <property type="match status" value="2"/>
</dbReference>
<dbReference type="AlphaFoldDB" id="A0P7U0"/>
<keyword evidence="1 7" id="KW-0732">Signal</keyword>
<keyword evidence="3 7" id="KW-0574">Periplasm</keyword>
<evidence type="ECO:0000256" key="7">
    <source>
        <dbReference type="HAMAP-Rule" id="MF_01183"/>
    </source>
</evidence>
<keyword evidence="2 7" id="KW-0677">Repeat</keyword>
<dbReference type="PANTHER" id="PTHR47637">
    <property type="entry name" value="CHAPERONE SURA"/>
    <property type="match status" value="1"/>
</dbReference>
<evidence type="ECO:0000256" key="1">
    <source>
        <dbReference type="ARBA" id="ARBA00022729"/>
    </source>
</evidence>
<dbReference type="GO" id="GO:0030288">
    <property type="term" value="C:outer membrane-bounded periplasmic space"/>
    <property type="evidence" value="ECO:0007669"/>
    <property type="project" value="InterPro"/>
</dbReference>
<evidence type="ECO:0000259" key="8">
    <source>
        <dbReference type="PROSITE" id="PS50198"/>
    </source>
</evidence>
<dbReference type="GO" id="GO:0003755">
    <property type="term" value="F:peptidyl-prolyl cis-trans isomerase activity"/>
    <property type="evidence" value="ECO:0007669"/>
    <property type="project" value="UniProtKB-UniRule"/>
</dbReference>
<dbReference type="Proteomes" id="UP000054262">
    <property type="component" value="Unassembled WGS sequence"/>
</dbReference>
<dbReference type="GO" id="GO:0006457">
    <property type="term" value="P:protein folding"/>
    <property type="evidence" value="ECO:0007669"/>
    <property type="project" value="UniProtKB-UniRule"/>
</dbReference>
<feature type="domain" description="PpiC" evidence="8">
    <location>
        <begin position="282"/>
        <end position="381"/>
    </location>
</feature>
<feature type="domain" description="PpiC" evidence="8">
    <location>
        <begin position="174"/>
        <end position="270"/>
    </location>
</feature>
<keyword evidence="6 7" id="KW-0413">Isomerase</keyword>
<dbReference type="HAMAP" id="MF_01183">
    <property type="entry name" value="Chaperone_SurA"/>
    <property type="match status" value="1"/>
</dbReference>
<dbReference type="Pfam" id="PF00639">
    <property type="entry name" value="Rotamase"/>
    <property type="match status" value="2"/>
</dbReference>
<evidence type="ECO:0000313" key="9">
    <source>
        <dbReference type="EMBL" id="EAV47600.1"/>
    </source>
</evidence>
<dbReference type="PANTHER" id="PTHR47637:SF1">
    <property type="entry name" value="CHAPERONE SURA"/>
    <property type="match status" value="1"/>
</dbReference>
<protein>
    <recommendedName>
        <fullName evidence="7">Chaperone SurA</fullName>
    </recommendedName>
    <alternativeName>
        <fullName evidence="7">Peptidyl-prolyl cis-trans isomerase SurA</fullName>
        <shortName evidence="7">PPIase SurA</shortName>
        <ecNumber evidence="7">5.2.1.8</ecNumber>
    </alternativeName>
    <alternativeName>
        <fullName evidence="7">Rotamase SurA</fullName>
    </alternativeName>
</protein>
<dbReference type="Gene3D" id="3.10.50.40">
    <property type="match status" value="2"/>
</dbReference>
<dbReference type="InterPro" id="IPR015391">
    <property type="entry name" value="SurA_N"/>
</dbReference>